<keyword evidence="2" id="KW-1185">Reference proteome</keyword>
<protein>
    <submittedName>
        <fullName evidence="1">Uncharacterized protein</fullName>
    </submittedName>
</protein>
<dbReference type="GO" id="GO:0033194">
    <property type="term" value="P:response to hydroperoxide"/>
    <property type="evidence" value="ECO:0007669"/>
    <property type="project" value="TreeGrafter"/>
</dbReference>
<sequence length="255" mass="28768">MEILLSELRKMSANQLASTLEVSTAIANTNLERYKVWEKQTEYPCGFAFDGPAYKGLSCSSLNEKELNYLQTHLRIVDPLYGLLKPLDLIKQYRLEMKTKGLKATKDTKGGLAAFWSKEMTESLIRDLDEQERTSSSKSSDSKKEQRFILNVASQEYSKVLDRKLLEENNVEVFDMVIEGSTFDAKFGRGCAARYCAKVNAKTRDDLKNFTGSDLDGSKTWKLNEKSAKTVEGKSMCFSFSKNESGGPALKKQKK</sequence>
<dbReference type="OrthoDB" id="10267106at2759"/>
<dbReference type="Pfam" id="PF03883">
    <property type="entry name" value="H2O2_YaaD"/>
    <property type="match status" value="1"/>
</dbReference>
<organism evidence="1 2">
    <name type="scientific">Bathycoccus prasinos</name>
    <dbReference type="NCBI Taxonomy" id="41875"/>
    <lineage>
        <taxon>Eukaryota</taxon>
        <taxon>Viridiplantae</taxon>
        <taxon>Chlorophyta</taxon>
        <taxon>Mamiellophyceae</taxon>
        <taxon>Mamiellales</taxon>
        <taxon>Bathycoccaceae</taxon>
        <taxon>Bathycoccus</taxon>
    </lineage>
</organism>
<evidence type="ECO:0000313" key="2">
    <source>
        <dbReference type="Proteomes" id="UP000198341"/>
    </source>
</evidence>
<dbReference type="InterPro" id="IPR005583">
    <property type="entry name" value="YaaA"/>
</dbReference>
<dbReference type="AlphaFoldDB" id="K8EPF7"/>
<dbReference type="STRING" id="41875.K8EPF7"/>
<dbReference type="PANTHER" id="PTHR30283">
    <property type="entry name" value="PEROXIDE STRESS RESPONSE PROTEIN YAAA"/>
    <property type="match status" value="1"/>
</dbReference>
<dbReference type="Proteomes" id="UP000198341">
    <property type="component" value="Chromosome 15"/>
</dbReference>
<dbReference type="RefSeq" id="XP_007508835.1">
    <property type="nucleotide sequence ID" value="XM_007508773.1"/>
</dbReference>
<reference evidence="1 2" key="1">
    <citation type="submission" date="2011-10" db="EMBL/GenBank/DDBJ databases">
        <authorList>
            <person name="Genoscope - CEA"/>
        </authorList>
    </citation>
    <scope>NUCLEOTIDE SEQUENCE [LARGE SCALE GENOMIC DNA]</scope>
    <source>
        <strain evidence="1 2">RCC 1105</strain>
    </source>
</reference>
<dbReference type="GO" id="GO:0005829">
    <property type="term" value="C:cytosol"/>
    <property type="evidence" value="ECO:0007669"/>
    <property type="project" value="TreeGrafter"/>
</dbReference>
<dbReference type="eggNOG" id="ENOG502QWDD">
    <property type="taxonomic scope" value="Eukaryota"/>
</dbReference>
<dbReference type="EMBL" id="FO082264">
    <property type="protein sequence ID" value="CCO19921.1"/>
    <property type="molecule type" value="Genomic_DNA"/>
</dbReference>
<name>K8EPF7_9CHLO</name>
<gene>
    <name evidence="1" type="ordered locus">Bathy15g02630</name>
</gene>
<dbReference type="GeneID" id="19011478"/>
<dbReference type="KEGG" id="bpg:Bathy15g02630"/>
<accession>K8EPF7</accession>
<proteinExistence type="predicted"/>
<evidence type="ECO:0000313" key="1">
    <source>
        <dbReference type="EMBL" id="CCO19921.1"/>
    </source>
</evidence>
<dbReference type="PANTHER" id="PTHR30283:SF4">
    <property type="entry name" value="PEROXIDE STRESS RESISTANCE PROTEIN YAAA"/>
    <property type="match status" value="1"/>
</dbReference>